<evidence type="ECO:0000313" key="2">
    <source>
        <dbReference type="EMBL" id="AWW50465.1"/>
    </source>
</evidence>
<feature type="chain" id="PRO_5016362402" description="Lipoprotein" evidence="1">
    <location>
        <begin position="26"/>
        <end position="202"/>
    </location>
</feature>
<protein>
    <recommendedName>
        <fullName evidence="4">Lipoprotein</fullName>
    </recommendedName>
</protein>
<proteinExistence type="predicted"/>
<dbReference type="OrthoDB" id="8686017at2"/>
<dbReference type="AlphaFoldDB" id="A0A2Z4JUA0"/>
<dbReference type="EMBL" id="CP030085">
    <property type="protein sequence ID" value="AWW50465.1"/>
    <property type="molecule type" value="Genomic_DNA"/>
</dbReference>
<keyword evidence="1" id="KW-0732">Signal</keyword>
<evidence type="ECO:0000256" key="1">
    <source>
        <dbReference type="SAM" id="SignalP"/>
    </source>
</evidence>
<evidence type="ECO:0008006" key="4">
    <source>
        <dbReference type="Google" id="ProtNLM"/>
    </source>
</evidence>
<organism evidence="2 3">
    <name type="scientific">Polynucleobacter paneuropaeus</name>
    <dbReference type="NCBI Taxonomy" id="2527775"/>
    <lineage>
        <taxon>Bacteria</taxon>
        <taxon>Pseudomonadati</taxon>
        <taxon>Pseudomonadota</taxon>
        <taxon>Betaproteobacteria</taxon>
        <taxon>Burkholderiales</taxon>
        <taxon>Burkholderiaceae</taxon>
        <taxon>Polynucleobacter</taxon>
    </lineage>
</organism>
<feature type="signal peptide" evidence="1">
    <location>
        <begin position="1"/>
        <end position="25"/>
    </location>
</feature>
<accession>A0A2Z4JUA0</accession>
<dbReference type="Proteomes" id="UP000248592">
    <property type="component" value="Chromosome"/>
</dbReference>
<gene>
    <name evidence="2" type="ORF">Pas1_08770</name>
</gene>
<dbReference type="PROSITE" id="PS51257">
    <property type="entry name" value="PROKAR_LIPOPROTEIN"/>
    <property type="match status" value="1"/>
</dbReference>
<reference evidence="3" key="1">
    <citation type="submission" date="2018-06" db="EMBL/GenBank/DDBJ databases">
        <title>Description of a new Polynucleobacter species.</title>
        <authorList>
            <person name="Hahn M.W."/>
        </authorList>
    </citation>
    <scope>NUCLEOTIDE SEQUENCE [LARGE SCALE GENOMIC DNA]</scope>
    <source>
        <strain evidence="3">MG-25-Pas1-D2</strain>
    </source>
</reference>
<name>A0A2Z4JUA0_9BURK</name>
<evidence type="ECO:0000313" key="3">
    <source>
        <dbReference type="Proteomes" id="UP000248592"/>
    </source>
</evidence>
<sequence>MRQGLFRAKFAQALCLIALALGVVACSPSLNWRTVQAPEEGYSTLFPAKPDKLERNLPFQDQEIHQVLQAAKIDDDIYSVSSIHLVGKQVEFLPKILEQLQTNVLSRAGVNLQNALTQETFYRNANQQRMVAKNYFLEISVSEKNNSAHQLMRVMWVASTVENDGVWIYQLTVLRTRASNEDAKTILTNETFSPFFEEFKLD</sequence>